<evidence type="ECO:0000313" key="3">
    <source>
        <dbReference type="EMBL" id="KAK6183129.1"/>
    </source>
</evidence>
<evidence type="ECO:0000259" key="2">
    <source>
        <dbReference type="PROSITE" id="PS50158"/>
    </source>
</evidence>
<feature type="domain" description="CCHC-type" evidence="2">
    <location>
        <begin position="183"/>
        <end position="197"/>
    </location>
</feature>
<dbReference type="PROSITE" id="PS50158">
    <property type="entry name" value="ZF_CCHC"/>
    <property type="match status" value="1"/>
</dbReference>
<dbReference type="GO" id="GO:0003690">
    <property type="term" value="F:double-stranded DNA binding"/>
    <property type="evidence" value="ECO:0007669"/>
    <property type="project" value="InterPro"/>
</dbReference>
<dbReference type="SUPFAM" id="SSF57756">
    <property type="entry name" value="Retrovirus zinc finger-like domains"/>
    <property type="match status" value="1"/>
</dbReference>
<keyword evidence="1" id="KW-0479">Metal-binding</keyword>
<keyword evidence="1" id="KW-0863">Zinc-finger</keyword>
<dbReference type="GO" id="GO:0003723">
    <property type="term" value="F:RNA binding"/>
    <property type="evidence" value="ECO:0007669"/>
    <property type="project" value="InterPro"/>
</dbReference>
<reference evidence="3 4" key="1">
    <citation type="submission" date="2024-01" db="EMBL/GenBank/DDBJ databases">
        <title>The genome of the rayed Mediterranean limpet Patella caerulea (Linnaeus, 1758).</title>
        <authorList>
            <person name="Anh-Thu Weber A."/>
            <person name="Halstead-Nussloch G."/>
        </authorList>
    </citation>
    <scope>NUCLEOTIDE SEQUENCE [LARGE SCALE GENOMIC DNA]</scope>
    <source>
        <strain evidence="3">AATW-2023a</strain>
        <tissue evidence="3">Whole specimen</tissue>
    </source>
</reference>
<dbReference type="AlphaFoldDB" id="A0AAN8JVK8"/>
<dbReference type="Proteomes" id="UP001347796">
    <property type="component" value="Unassembled WGS sequence"/>
</dbReference>
<dbReference type="InterPro" id="IPR001878">
    <property type="entry name" value="Znf_CCHC"/>
</dbReference>
<dbReference type="InterPro" id="IPR042509">
    <property type="entry name" value="ZCCHC3"/>
</dbReference>
<comment type="caution">
    <text evidence="3">The sequence shown here is derived from an EMBL/GenBank/DDBJ whole genome shotgun (WGS) entry which is preliminary data.</text>
</comment>
<evidence type="ECO:0000256" key="1">
    <source>
        <dbReference type="PROSITE-ProRule" id="PRU00047"/>
    </source>
</evidence>
<dbReference type="PANTHER" id="PTHR22639:SF3">
    <property type="entry name" value="ZINC FINGER CCHC DOMAIN-CONTAINING PROTEIN 3"/>
    <property type="match status" value="1"/>
</dbReference>
<proteinExistence type="predicted"/>
<dbReference type="Gene3D" id="4.10.60.10">
    <property type="entry name" value="Zinc finger, CCHC-type"/>
    <property type="match status" value="1"/>
</dbReference>
<dbReference type="PANTHER" id="PTHR22639">
    <property type="entry name" value="GAG-RELATED PROTEIN"/>
    <property type="match status" value="1"/>
</dbReference>
<name>A0AAN8JVK8_PATCE</name>
<dbReference type="EMBL" id="JAZGQO010000007">
    <property type="protein sequence ID" value="KAK6183129.1"/>
    <property type="molecule type" value="Genomic_DNA"/>
</dbReference>
<sequence length="224" mass="25623">MDKTEKFKNRHKFKDRTVRIPINCRGVSVSEVIDKIETVCGINSVYEVTLSTSTVSDILIEKGLEFDEESVRCCYVANKQKVVSIKSLPYYIEDEEITERFEKWGVKIEGEIRQRIDRLTGSADGTRIMNVTFPSGISSLPISIGFTTADGYEYFNVKHNEQNKVCFICLADDHLKTDCPNLKCHQCGKNGHYKRNCHSSQCDTCQYYQCKCDKNKIEITTPTT</sequence>
<dbReference type="SMART" id="SM00343">
    <property type="entry name" value="ZnF_C2HC"/>
    <property type="match status" value="2"/>
</dbReference>
<organism evidence="3 4">
    <name type="scientific">Patella caerulea</name>
    <name type="common">Rayed Mediterranean limpet</name>
    <dbReference type="NCBI Taxonomy" id="87958"/>
    <lineage>
        <taxon>Eukaryota</taxon>
        <taxon>Metazoa</taxon>
        <taxon>Spiralia</taxon>
        <taxon>Lophotrochozoa</taxon>
        <taxon>Mollusca</taxon>
        <taxon>Gastropoda</taxon>
        <taxon>Patellogastropoda</taxon>
        <taxon>Patelloidea</taxon>
        <taxon>Patellidae</taxon>
        <taxon>Patella</taxon>
    </lineage>
</organism>
<dbReference type="GO" id="GO:0008270">
    <property type="term" value="F:zinc ion binding"/>
    <property type="evidence" value="ECO:0007669"/>
    <property type="project" value="UniProtKB-KW"/>
</dbReference>
<keyword evidence="4" id="KW-1185">Reference proteome</keyword>
<protein>
    <recommendedName>
        <fullName evidence="2">CCHC-type domain-containing protein</fullName>
    </recommendedName>
</protein>
<evidence type="ECO:0000313" key="4">
    <source>
        <dbReference type="Proteomes" id="UP001347796"/>
    </source>
</evidence>
<keyword evidence="1" id="KW-0862">Zinc</keyword>
<accession>A0AAN8JVK8</accession>
<dbReference type="GO" id="GO:0002218">
    <property type="term" value="P:activation of innate immune response"/>
    <property type="evidence" value="ECO:0007669"/>
    <property type="project" value="InterPro"/>
</dbReference>
<gene>
    <name evidence="3" type="ORF">SNE40_010664</name>
</gene>
<dbReference type="InterPro" id="IPR036875">
    <property type="entry name" value="Znf_CCHC_sf"/>
</dbReference>